<evidence type="ECO:0000259" key="2">
    <source>
        <dbReference type="Pfam" id="PF07110"/>
    </source>
</evidence>
<dbReference type="AlphaFoldDB" id="G3Y6G5"/>
<dbReference type="VEuPathDB" id="FungiDB:ASPNIDRAFT2_1124541"/>
<sequence>MPIIKQLIALRRKAGMTKDEFFDYHYQVHGALSTGPSPSETPLKYFQTHFLDTAYHPNPAQNIPNAHPAWAFSDGLTELYFSSEDHMVQNFASEWVSKKVGPDGANFSDFSAVMPMFVSEEVVPLASTTSETSTWERAFVAMYFLALRDSQISEEKNGEVIDKFASLLKQHASHDALGLVVNGPTEVGFDLSAYFGGGRWSFPTYYVFMVVLRGKESVGAVRKVQGIFEEEYAGVLDLPATWIGFGERAVVLDQAEGIELQLYELSSLSSPFAISLSEQNEGLTRLITVVFGRSLHVYLLDKRRIQDAKYSLSKWITETTCAS</sequence>
<dbReference type="SUPFAM" id="SSF54909">
    <property type="entry name" value="Dimeric alpha+beta barrel"/>
    <property type="match status" value="1"/>
</dbReference>
<name>G3Y6G5_ASPNA</name>
<feature type="domain" description="EthD" evidence="2">
    <location>
        <begin position="13"/>
        <end position="111"/>
    </location>
</feature>
<dbReference type="HOGENOM" id="CLU_061836_0_0_1"/>
<organism evidence="3 4">
    <name type="scientific">Aspergillus niger (strain ATCC 1015 / CBS 113.46 / FGSC A1144 / LSHB Ac4 / NCTC 3858a / NRRL 328 / USDA 3528.7)</name>
    <dbReference type="NCBI Taxonomy" id="380704"/>
    <lineage>
        <taxon>Eukaryota</taxon>
        <taxon>Fungi</taxon>
        <taxon>Dikarya</taxon>
        <taxon>Ascomycota</taxon>
        <taxon>Pezizomycotina</taxon>
        <taxon>Eurotiomycetes</taxon>
        <taxon>Eurotiomycetidae</taxon>
        <taxon>Eurotiales</taxon>
        <taxon>Aspergillaceae</taxon>
        <taxon>Aspergillus</taxon>
        <taxon>Aspergillus subgen. Circumdati</taxon>
    </lineage>
</organism>
<evidence type="ECO:0000313" key="3">
    <source>
        <dbReference type="EMBL" id="EHA22180.1"/>
    </source>
</evidence>
<dbReference type="Proteomes" id="UP000009038">
    <property type="component" value="Unassembled WGS sequence"/>
</dbReference>
<gene>
    <name evidence="3" type="ORF">ASPNIDRAFT_40899</name>
</gene>
<protein>
    <recommendedName>
        <fullName evidence="2">EthD domain-containing protein</fullName>
    </recommendedName>
</protein>
<dbReference type="Gene3D" id="3.30.70.100">
    <property type="match status" value="1"/>
</dbReference>
<proteinExistence type="inferred from homology"/>
<dbReference type="EMBL" id="ACJE01000013">
    <property type="protein sequence ID" value="EHA22180.1"/>
    <property type="molecule type" value="Genomic_DNA"/>
</dbReference>
<comment type="caution">
    <text evidence="3">The sequence shown here is derived from an EMBL/GenBank/DDBJ whole genome shotgun (WGS) entry which is preliminary data.</text>
</comment>
<dbReference type="GO" id="GO:0016491">
    <property type="term" value="F:oxidoreductase activity"/>
    <property type="evidence" value="ECO:0007669"/>
    <property type="project" value="InterPro"/>
</dbReference>
<comment type="similarity">
    <text evidence="1">Belongs to the tpcK family.</text>
</comment>
<dbReference type="InterPro" id="IPR011008">
    <property type="entry name" value="Dimeric_a/b-barrel"/>
</dbReference>
<dbReference type="Pfam" id="PF07110">
    <property type="entry name" value="EthD"/>
    <property type="match status" value="1"/>
</dbReference>
<evidence type="ECO:0000313" key="4">
    <source>
        <dbReference type="Proteomes" id="UP000009038"/>
    </source>
</evidence>
<reference evidence="3 4" key="1">
    <citation type="journal article" date="2011" name="Genome Res.">
        <title>Comparative genomics of citric-acid-producing Aspergillus niger ATCC 1015 versus enzyme-producing CBS 513.88.</title>
        <authorList>
            <person name="Andersen M.R."/>
            <person name="Salazar M.P."/>
            <person name="Schaap P.J."/>
            <person name="van de Vondervoort P.J."/>
            <person name="Culley D."/>
            <person name="Thykaer J."/>
            <person name="Frisvad J.C."/>
            <person name="Nielsen K.F."/>
            <person name="Albang R."/>
            <person name="Albermann K."/>
            <person name="Berka R.M."/>
            <person name="Braus G.H."/>
            <person name="Braus-Stromeyer S.A."/>
            <person name="Corrochano L.M."/>
            <person name="Dai Z."/>
            <person name="van Dijck P.W."/>
            <person name="Hofmann G."/>
            <person name="Lasure L.L."/>
            <person name="Magnuson J.K."/>
            <person name="Menke H."/>
            <person name="Meijer M."/>
            <person name="Meijer S.L."/>
            <person name="Nielsen J.B."/>
            <person name="Nielsen M.L."/>
            <person name="van Ooyen A.J."/>
            <person name="Pel H.J."/>
            <person name="Poulsen L."/>
            <person name="Samson R.A."/>
            <person name="Stam H."/>
            <person name="Tsang A."/>
            <person name="van den Brink J.M."/>
            <person name="Atkins A."/>
            <person name="Aerts A."/>
            <person name="Shapiro H."/>
            <person name="Pangilinan J."/>
            <person name="Salamov A."/>
            <person name="Lou Y."/>
            <person name="Lindquist E."/>
            <person name="Lucas S."/>
            <person name="Grimwood J."/>
            <person name="Grigoriev I.V."/>
            <person name="Kubicek C.P."/>
            <person name="Martinez D."/>
            <person name="van Peij N.N."/>
            <person name="Roubos J.A."/>
            <person name="Nielsen J."/>
            <person name="Baker S.E."/>
        </authorList>
    </citation>
    <scope>NUCLEOTIDE SEQUENCE [LARGE SCALE GENOMIC DNA]</scope>
    <source>
        <strain evidence="4">ATCC 1015 / CBS 113.46 / FGSC A1144 / LSHB Ac4 / NCTC 3858a / NRRL 328 / USDA 3528.7</strain>
    </source>
</reference>
<accession>G3Y6G5</accession>
<dbReference type="InterPro" id="IPR009799">
    <property type="entry name" value="EthD_dom"/>
</dbReference>
<evidence type="ECO:0000256" key="1">
    <source>
        <dbReference type="ARBA" id="ARBA00005986"/>
    </source>
</evidence>
<dbReference type="OrthoDB" id="5340195at2759"/>